<gene>
    <name evidence="1" type="ORF">TIFTF001_007546</name>
</gene>
<evidence type="ECO:0000313" key="1">
    <source>
        <dbReference type="EMBL" id="GMN38311.1"/>
    </source>
</evidence>
<reference evidence="1" key="1">
    <citation type="submission" date="2023-07" db="EMBL/GenBank/DDBJ databases">
        <title>draft genome sequence of fig (Ficus carica).</title>
        <authorList>
            <person name="Takahashi T."/>
            <person name="Nishimura K."/>
        </authorList>
    </citation>
    <scope>NUCLEOTIDE SEQUENCE</scope>
</reference>
<dbReference type="Proteomes" id="UP001187192">
    <property type="component" value="Unassembled WGS sequence"/>
</dbReference>
<evidence type="ECO:0000313" key="2">
    <source>
        <dbReference type="Proteomes" id="UP001187192"/>
    </source>
</evidence>
<comment type="caution">
    <text evidence="1">The sequence shown here is derived from an EMBL/GenBank/DDBJ whole genome shotgun (WGS) entry which is preliminary data.</text>
</comment>
<protein>
    <submittedName>
        <fullName evidence="1">Uncharacterized protein</fullName>
    </submittedName>
</protein>
<name>A0AA88A6T7_FICCA</name>
<dbReference type="EMBL" id="BTGU01000008">
    <property type="protein sequence ID" value="GMN38311.1"/>
    <property type="molecule type" value="Genomic_DNA"/>
</dbReference>
<accession>A0AA88A6T7</accession>
<dbReference type="AlphaFoldDB" id="A0AA88A6T7"/>
<proteinExistence type="predicted"/>
<keyword evidence="2" id="KW-1185">Reference proteome</keyword>
<organism evidence="1 2">
    <name type="scientific">Ficus carica</name>
    <name type="common">Common fig</name>
    <dbReference type="NCBI Taxonomy" id="3494"/>
    <lineage>
        <taxon>Eukaryota</taxon>
        <taxon>Viridiplantae</taxon>
        <taxon>Streptophyta</taxon>
        <taxon>Embryophyta</taxon>
        <taxon>Tracheophyta</taxon>
        <taxon>Spermatophyta</taxon>
        <taxon>Magnoliopsida</taxon>
        <taxon>eudicotyledons</taxon>
        <taxon>Gunneridae</taxon>
        <taxon>Pentapetalae</taxon>
        <taxon>rosids</taxon>
        <taxon>fabids</taxon>
        <taxon>Rosales</taxon>
        <taxon>Moraceae</taxon>
        <taxon>Ficeae</taxon>
        <taxon>Ficus</taxon>
    </lineage>
</organism>
<sequence length="67" mass="7423">MWQPHHNRRGNGIVSSNIAAEPRSTRLAWQSWGEENAVASLELPSRQLGSATPKMMAVAVAPSWKRN</sequence>